<organism evidence="2 3">
    <name type="scientific">Mesoflavibacter profundi</name>
    <dbReference type="NCBI Taxonomy" id="2708110"/>
    <lineage>
        <taxon>Bacteria</taxon>
        <taxon>Pseudomonadati</taxon>
        <taxon>Bacteroidota</taxon>
        <taxon>Flavobacteriia</taxon>
        <taxon>Flavobacteriales</taxon>
        <taxon>Flavobacteriaceae</taxon>
        <taxon>Mesoflavibacter</taxon>
    </lineage>
</organism>
<accession>A0ABT4RVY3</accession>
<evidence type="ECO:0000259" key="1">
    <source>
        <dbReference type="Pfam" id="PF05430"/>
    </source>
</evidence>
<evidence type="ECO:0000313" key="3">
    <source>
        <dbReference type="Proteomes" id="UP001149142"/>
    </source>
</evidence>
<dbReference type="InterPro" id="IPR008471">
    <property type="entry name" value="MnmC-like_methylTransf"/>
</dbReference>
<comment type="caution">
    <text evidence="2">The sequence shown here is derived from an EMBL/GenBank/DDBJ whole genome shotgun (WGS) entry which is preliminary data.</text>
</comment>
<name>A0ABT4RVY3_9FLAO</name>
<dbReference type="PANTHER" id="PTHR39963:SF1">
    <property type="entry name" value="MNMC-LIKE METHYLTRANSFERASE DOMAIN-CONTAINING PROTEIN"/>
    <property type="match status" value="1"/>
</dbReference>
<gene>
    <name evidence="2" type="primary">mnmD</name>
    <name evidence="2" type="ORF">OOZ35_00610</name>
</gene>
<dbReference type="NCBIfam" id="NF033855">
    <property type="entry name" value="tRNA_MNMC2"/>
    <property type="match status" value="1"/>
</dbReference>
<dbReference type="InterPro" id="IPR029063">
    <property type="entry name" value="SAM-dependent_MTases_sf"/>
</dbReference>
<dbReference type="Proteomes" id="UP001149142">
    <property type="component" value="Unassembled WGS sequence"/>
</dbReference>
<dbReference type="Gene3D" id="3.40.50.150">
    <property type="entry name" value="Vaccinia Virus protein VP39"/>
    <property type="match status" value="1"/>
</dbReference>
<evidence type="ECO:0000313" key="2">
    <source>
        <dbReference type="EMBL" id="MDA0175987.1"/>
    </source>
</evidence>
<dbReference type="PANTHER" id="PTHR39963">
    <property type="entry name" value="SLL0983 PROTEIN"/>
    <property type="match status" value="1"/>
</dbReference>
<dbReference type="InterPro" id="IPR047785">
    <property type="entry name" value="tRNA_MNMC2"/>
</dbReference>
<dbReference type="EMBL" id="JAPFGC010000002">
    <property type="protein sequence ID" value="MDA0175987.1"/>
    <property type="molecule type" value="Genomic_DNA"/>
</dbReference>
<dbReference type="Pfam" id="PF05430">
    <property type="entry name" value="Methyltransf_30"/>
    <property type="match status" value="1"/>
</dbReference>
<dbReference type="SUPFAM" id="SSF53335">
    <property type="entry name" value="S-adenosyl-L-methionine-dependent methyltransferases"/>
    <property type="match status" value="1"/>
</dbReference>
<dbReference type="RefSeq" id="WP_106687124.1">
    <property type="nucleotide sequence ID" value="NZ_CAXQEU010000045.1"/>
</dbReference>
<keyword evidence="3" id="KW-1185">Reference proteome</keyword>
<protein>
    <submittedName>
        <fullName evidence="2">tRNA (5-methylaminomethyl-2-thiouridine)(34)-methyltransferase MnmD</fullName>
    </submittedName>
</protein>
<feature type="domain" description="MnmC-like methyltransferase" evidence="1">
    <location>
        <begin position="144"/>
        <end position="225"/>
    </location>
</feature>
<sequence>MAFNPKIEVTKDGSNTLVHPKFNTHYHSIFGAIEESNHVFIDAGLKFQQPNLQDNRCRILEVGFGSGLNAFNTLISSETLALNIDYVGVEQYPISLEITSQLNFPKAFKREDLQSTFNKMHEVEWEKVVKISEHFTLEKRQQDIFNLKDQNYFDIIYYDAFGPGSQPELWTAPIFKILYKALNNKGVLVTYCAQGAARRAMQSVGFTVQRCPGPPSKRHMLRAVK</sequence>
<proteinExistence type="predicted"/>
<reference evidence="2" key="1">
    <citation type="submission" date="2022-11" db="EMBL/GenBank/DDBJ databases">
        <title>Refractory cell wall polysaccharides provide important carbon source for microbial heterotrophs in the hadal ocean.</title>
        <authorList>
            <person name="Zhu X."/>
        </authorList>
    </citation>
    <scope>NUCLEOTIDE SEQUENCE</scope>
    <source>
        <strain evidence="2">MTRN7</strain>
    </source>
</reference>